<reference evidence="15" key="1">
    <citation type="submission" date="2018-12" db="EMBL/GenBank/DDBJ databases">
        <title>Novel natural products biosynthetic potential of the class Ktedonobacteria.</title>
        <authorList>
            <person name="Zheng Y."/>
            <person name="Saitou A."/>
            <person name="Wang C.M."/>
            <person name="Toyoda A."/>
            <person name="Minakuchi Y."/>
            <person name="Sekiguchi Y."/>
            <person name="Ueda K."/>
            <person name="Takano H."/>
            <person name="Sakai Y."/>
            <person name="Yokota A."/>
            <person name="Yabe S."/>
        </authorList>
    </citation>
    <scope>NUCLEOTIDE SEQUENCE</scope>
    <source>
        <strain evidence="15">A3-2</strain>
    </source>
</reference>
<evidence type="ECO:0000256" key="11">
    <source>
        <dbReference type="ARBA" id="ARBA00023201"/>
    </source>
</evidence>
<sequence length="445" mass="47340">MSIPLVESYVILFLLVALATMLVARWIAVPYTLGLVIVGLLLSMLHLLPPWQLDPELVLFVFLPALLFEGAWSLNWQLLKREWRSIFFLAGPGLLLSLCLIAALLHWLEGLDWGNAFLLAAILSPTDPVAVLSLFRQLHLDERLSVIIEGESLFNDGVAGALYQVFLAVVLLASSAEAGGSSSGLPAPLLGLLLLLLQGGGAALLGLLGGWLLCQILRRIDDALSEVCITLIAAYGLYLLADRLHLSAIITVIVAGLLVGNYGRQAGMSATTRAAVDAFWSVVAFIANALLFLLVGVQLNPLALPPLPGGTGPSVLRATLAIGAVLVARLFLVLLLAARSWLTIPGRMGKLPLAWQLVIFWGGLRGALSLALALALPLTLPQRPLILVSTGAVVLFTLLVQGLSMRWLLLQLHSSLRDPYAGPDSEQQPPAASDQPAAEPASEGP</sequence>
<keyword evidence="5" id="KW-1003">Cell membrane</keyword>
<keyword evidence="6 13" id="KW-0812">Transmembrane</keyword>
<feature type="region of interest" description="Disordered" evidence="12">
    <location>
        <begin position="419"/>
        <end position="445"/>
    </location>
</feature>
<organism evidence="15">
    <name type="scientific">Thermogemmatispora argillosa</name>
    <dbReference type="NCBI Taxonomy" id="2045280"/>
    <lineage>
        <taxon>Bacteria</taxon>
        <taxon>Bacillati</taxon>
        <taxon>Chloroflexota</taxon>
        <taxon>Ktedonobacteria</taxon>
        <taxon>Thermogemmatisporales</taxon>
        <taxon>Thermogemmatisporaceae</taxon>
        <taxon>Thermogemmatispora</taxon>
    </lineage>
</organism>
<feature type="transmembrane region" description="Helical" evidence="13">
    <location>
        <begin position="86"/>
        <end position="107"/>
    </location>
</feature>
<feature type="compositionally biased region" description="Low complexity" evidence="12">
    <location>
        <begin position="425"/>
        <end position="445"/>
    </location>
</feature>
<dbReference type="InterPro" id="IPR018422">
    <property type="entry name" value="Cation/H_exchanger_CPA1"/>
</dbReference>
<feature type="transmembrane region" description="Helical" evidence="13">
    <location>
        <begin position="6"/>
        <end position="24"/>
    </location>
</feature>
<feature type="transmembrane region" description="Helical" evidence="13">
    <location>
        <begin position="31"/>
        <end position="51"/>
    </location>
</feature>
<dbReference type="Gene3D" id="6.10.140.1330">
    <property type="match status" value="1"/>
</dbReference>
<dbReference type="InterPro" id="IPR006153">
    <property type="entry name" value="Cation/H_exchanger_TM"/>
</dbReference>
<feature type="transmembrane region" description="Helical" evidence="13">
    <location>
        <begin position="57"/>
        <end position="74"/>
    </location>
</feature>
<dbReference type="GO" id="GO:0015385">
    <property type="term" value="F:sodium:proton antiporter activity"/>
    <property type="evidence" value="ECO:0007669"/>
    <property type="project" value="InterPro"/>
</dbReference>
<comment type="similarity">
    <text evidence="2">Belongs to the monovalent cation:proton antiporter 1 (CPA1) transporter (TC 2.A.36) family.</text>
</comment>
<keyword evidence="4" id="KW-0050">Antiport</keyword>
<keyword evidence="10 13" id="KW-0472">Membrane</keyword>
<feature type="transmembrane region" description="Helical" evidence="13">
    <location>
        <begin position="156"/>
        <end position="176"/>
    </location>
</feature>
<evidence type="ECO:0000256" key="7">
    <source>
        <dbReference type="ARBA" id="ARBA00022989"/>
    </source>
</evidence>
<keyword evidence="8" id="KW-0915">Sodium</keyword>
<evidence type="ECO:0000256" key="9">
    <source>
        <dbReference type="ARBA" id="ARBA00023065"/>
    </source>
</evidence>
<accession>A0A455T1T2</accession>
<comment type="subcellular location">
    <subcellularLocation>
        <location evidence="1">Cell membrane</location>
        <topology evidence="1">Multi-pass membrane protein</topology>
    </subcellularLocation>
</comment>
<keyword evidence="3" id="KW-0813">Transport</keyword>
<protein>
    <recommendedName>
        <fullName evidence="14">Cation/H+ exchanger transmembrane domain-containing protein</fullName>
    </recommendedName>
</protein>
<dbReference type="GO" id="GO:0015386">
    <property type="term" value="F:potassium:proton antiporter activity"/>
    <property type="evidence" value="ECO:0007669"/>
    <property type="project" value="TreeGrafter"/>
</dbReference>
<evidence type="ECO:0000256" key="8">
    <source>
        <dbReference type="ARBA" id="ARBA00023053"/>
    </source>
</evidence>
<keyword evidence="7 13" id="KW-1133">Transmembrane helix</keyword>
<evidence type="ECO:0000256" key="3">
    <source>
        <dbReference type="ARBA" id="ARBA00022448"/>
    </source>
</evidence>
<feature type="domain" description="Cation/H+ exchanger transmembrane" evidence="14">
    <location>
        <begin position="14"/>
        <end position="410"/>
    </location>
</feature>
<keyword evidence="9" id="KW-0406">Ion transport</keyword>
<feature type="transmembrane region" description="Helical" evidence="13">
    <location>
        <begin position="188"/>
        <end position="211"/>
    </location>
</feature>
<evidence type="ECO:0000256" key="13">
    <source>
        <dbReference type="SAM" id="Phobius"/>
    </source>
</evidence>
<keyword evidence="11" id="KW-0739">Sodium transport</keyword>
<evidence type="ECO:0000256" key="10">
    <source>
        <dbReference type="ARBA" id="ARBA00023136"/>
    </source>
</evidence>
<feature type="transmembrane region" description="Helical" evidence="13">
    <location>
        <begin position="113"/>
        <end position="135"/>
    </location>
</feature>
<evidence type="ECO:0000259" key="14">
    <source>
        <dbReference type="Pfam" id="PF00999"/>
    </source>
</evidence>
<dbReference type="AlphaFoldDB" id="A0A455T1T2"/>
<feature type="transmembrane region" description="Helical" evidence="13">
    <location>
        <begin position="246"/>
        <end position="263"/>
    </location>
</feature>
<gene>
    <name evidence="15" type="ORF">KTA_26960</name>
</gene>
<feature type="transmembrane region" description="Helical" evidence="13">
    <location>
        <begin position="315"/>
        <end position="337"/>
    </location>
</feature>
<dbReference type="EMBL" id="AP019377">
    <property type="protein sequence ID" value="BBH94497.1"/>
    <property type="molecule type" value="Genomic_DNA"/>
</dbReference>
<dbReference type="PANTHER" id="PTHR10110:SF195">
    <property type="entry name" value="NA(+)_H(+) ANTIPORTER NHAS2"/>
    <property type="match status" value="1"/>
</dbReference>
<dbReference type="GO" id="GO:0098719">
    <property type="term" value="P:sodium ion import across plasma membrane"/>
    <property type="evidence" value="ECO:0007669"/>
    <property type="project" value="TreeGrafter"/>
</dbReference>
<dbReference type="GO" id="GO:0005886">
    <property type="term" value="C:plasma membrane"/>
    <property type="evidence" value="ECO:0007669"/>
    <property type="project" value="UniProtKB-SubCell"/>
</dbReference>
<feature type="transmembrane region" description="Helical" evidence="13">
    <location>
        <begin position="275"/>
        <end position="295"/>
    </location>
</feature>
<evidence type="ECO:0000256" key="4">
    <source>
        <dbReference type="ARBA" id="ARBA00022449"/>
    </source>
</evidence>
<dbReference type="PANTHER" id="PTHR10110">
    <property type="entry name" value="SODIUM/HYDROGEN EXCHANGER"/>
    <property type="match status" value="1"/>
</dbReference>
<proteinExistence type="inferred from homology"/>
<dbReference type="Pfam" id="PF00999">
    <property type="entry name" value="Na_H_Exchanger"/>
    <property type="match status" value="1"/>
</dbReference>
<evidence type="ECO:0000256" key="6">
    <source>
        <dbReference type="ARBA" id="ARBA00022692"/>
    </source>
</evidence>
<name>A0A455T1T2_9CHLR</name>
<evidence type="ECO:0000256" key="5">
    <source>
        <dbReference type="ARBA" id="ARBA00022475"/>
    </source>
</evidence>
<feature type="transmembrane region" description="Helical" evidence="13">
    <location>
        <begin position="358"/>
        <end position="380"/>
    </location>
</feature>
<evidence type="ECO:0000313" key="15">
    <source>
        <dbReference type="EMBL" id="BBH94497.1"/>
    </source>
</evidence>
<evidence type="ECO:0000256" key="2">
    <source>
        <dbReference type="ARBA" id="ARBA00007367"/>
    </source>
</evidence>
<feature type="transmembrane region" description="Helical" evidence="13">
    <location>
        <begin position="223"/>
        <end position="240"/>
    </location>
</feature>
<dbReference type="GO" id="GO:0051453">
    <property type="term" value="P:regulation of intracellular pH"/>
    <property type="evidence" value="ECO:0007669"/>
    <property type="project" value="TreeGrafter"/>
</dbReference>
<evidence type="ECO:0000256" key="1">
    <source>
        <dbReference type="ARBA" id="ARBA00004651"/>
    </source>
</evidence>
<feature type="transmembrane region" description="Helical" evidence="13">
    <location>
        <begin position="386"/>
        <end position="409"/>
    </location>
</feature>
<evidence type="ECO:0000256" key="12">
    <source>
        <dbReference type="SAM" id="MobiDB-lite"/>
    </source>
</evidence>